<evidence type="ECO:0000313" key="3">
    <source>
        <dbReference type="Proteomes" id="UP000218231"/>
    </source>
</evidence>
<name>A0A2A2LSI9_9BILA</name>
<gene>
    <name evidence="2" type="ORF">WR25_05264</name>
</gene>
<accession>A0A2A2LSI9</accession>
<dbReference type="OrthoDB" id="5810769at2759"/>
<keyword evidence="1" id="KW-1133">Transmembrane helix</keyword>
<feature type="transmembrane region" description="Helical" evidence="1">
    <location>
        <begin position="6"/>
        <end position="23"/>
    </location>
</feature>
<proteinExistence type="predicted"/>
<dbReference type="Proteomes" id="UP000218231">
    <property type="component" value="Unassembled WGS sequence"/>
</dbReference>
<evidence type="ECO:0000256" key="1">
    <source>
        <dbReference type="SAM" id="Phobius"/>
    </source>
</evidence>
<keyword evidence="1" id="KW-0812">Transmembrane</keyword>
<keyword evidence="3" id="KW-1185">Reference proteome</keyword>
<sequence length="56" mass="6430">MQFGKQFFFRACVLSYACIYLYLRARGQKKERALQQQKLTEKKSAVNDALARAGLA</sequence>
<dbReference type="EMBL" id="LIAE01006473">
    <property type="protein sequence ID" value="PAV89130.1"/>
    <property type="molecule type" value="Genomic_DNA"/>
</dbReference>
<reference evidence="2 3" key="1">
    <citation type="journal article" date="2017" name="Curr. Biol.">
        <title>Genome architecture and evolution of a unichromosomal asexual nematode.</title>
        <authorList>
            <person name="Fradin H."/>
            <person name="Zegar C."/>
            <person name="Gutwein M."/>
            <person name="Lucas J."/>
            <person name="Kovtun M."/>
            <person name="Corcoran D."/>
            <person name="Baugh L.R."/>
            <person name="Kiontke K."/>
            <person name="Gunsalus K."/>
            <person name="Fitch D.H."/>
            <person name="Piano F."/>
        </authorList>
    </citation>
    <scope>NUCLEOTIDE SEQUENCE [LARGE SCALE GENOMIC DNA]</scope>
    <source>
        <strain evidence="2">PF1309</strain>
    </source>
</reference>
<evidence type="ECO:0000313" key="2">
    <source>
        <dbReference type="EMBL" id="PAV89130.1"/>
    </source>
</evidence>
<dbReference type="AlphaFoldDB" id="A0A2A2LSI9"/>
<protein>
    <submittedName>
        <fullName evidence="2">Uncharacterized protein</fullName>
    </submittedName>
</protein>
<comment type="caution">
    <text evidence="2">The sequence shown here is derived from an EMBL/GenBank/DDBJ whole genome shotgun (WGS) entry which is preliminary data.</text>
</comment>
<organism evidence="2 3">
    <name type="scientific">Diploscapter pachys</name>
    <dbReference type="NCBI Taxonomy" id="2018661"/>
    <lineage>
        <taxon>Eukaryota</taxon>
        <taxon>Metazoa</taxon>
        <taxon>Ecdysozoa</taxon>
        <taxon>Nematoda</taxon>
        <taxon>Chromadorea</taxon>
        <taxon>Rhabditida</taxon>
        <taxon>Rhabditina</taxon>
        <taxon>Rhabditomorpha</taxon>
        <taxon>Rhabditoidea</taxon>
        <taxon>Rhabditidae</taxon>
        <taxon>Diploscapter</taxon>
    </lineage>
</organism>
<keyword evidence="1" id="KW-0472">Membrane</keyword>